<proteinExistence type="predicted"/>
<reference evidence="4" key="1">
    <citation type="submission" date="2019-09" db="EMBL/GenBank/DDBJ databases">
        <title>Draft genome information of white flower Hibiscus syriacus.</title>
        <authorList>
            <person name="Kim Y.-M."/>
        </authorList>
    </citation>
    <scope>NUCLEOTIDE SEQUENCE [LARGE SCALE GENOMIC DNA]</scope>
    <source>
        <strain evidence="4">YM2019G1</strain>
    </source>
</reference>
<accession>A0A6A3C734</accession>
<feature type="region of interest" description="Disordered" evidence="2">
    <location>
        <begin position="99"/>
        <end position="122"/>
    </location>
</feature>
<dbReference type="InterPro" id="IPR017850">
    <property type="entry name" value="Alkaline_phosphatase_core_sf"/>
</dbReference>
<name>A0A6A3C734_HIBSY</name>
<dbReference type="Gene3D" id="3.40.720.10">
    <property type="entry name" value="Alkaline Phosphatase, subunit A"/>
    <property type="match status" value="2"/>
</dbReference>
<dbReference type="GO" id="GO:0016788">
    <property type="term" value="F:hydrolase activity, acting on ester bonds"/>
    <property type="evidence" value="ECO:0007669"/>
    <property type="project" value="InterPro"/>
</dbReference>
<evidence type="ECO:0000256" key="2">
    <source>
        <dbReference type="SAM" id="MobiDB-lite"/>
    </source>
</evidence>
<dbReference type="GO" id="GO:0009395">
    <property type="term" value="P:phospholipid catabolic process"/>
    <property type="evidence" value="ECO:0007669"/>
    <property type="project" value="TreeGrafter"/>
</dbReference>
<comment type="caution">
    <text evidence="4">The sequence shown here is derived from an EMBL/GenBank/DDBJ whole genome shotgun (WGS) entry which is preliminary data.</text>
</comment>
<evidence type="ECO:0000256" key="1">
    <source>
        <dbReference type="ARBA" id="ARBA00022801"/>
    </source>
</evidence>
<dbReference type="Pfam" id="PF04185">
    <property type="entry name" value="Phosphoesterase"/>
    <property type="match status" value="2"/>
</dbReference>
<keyword evidence="5" id="KW-1185">Reference proteome</keyword>
<organism evidence="4 5">
    <name type="scientific">Hibiscus syriacus</name>
    <name type="common">Rose of Sharon</name>
    <dbReference type="NCBI Taxonomy" id="106335"/>
    <lineage>
        <taxon>Eukaryota</taxon>
        <taxon>Viridiplantae</taxon>
        <taxon>Streptophyta</taxon>
        <taxon>Embryophyta</taxon>
        <taxon>Tracheophyta</taxon>
        <taxon>Spermatophyta</taxon>
        <taxon>Magnoliopsida</taxon>
        <taxon>eudicotyledons</taxon>
        <taxon>Gunneridae</taxon>
        <taxon>Pentapetalae</taxon>
        <taxon>rosids</taxon>
        <taxon>malvids</taxon>
        <taxon>Malvales</taxon>
        <taxon>Malvaceae</taxon>
        <taxon>Malvoideae</taxon>
        <taxon>Hibiscus</taxon>
    </lineage>
</organism>
<dbReference type="Proteomes" id="UP000436088">
    <property type="component" value="Unassembled WGS sequence"/>
</dbReference>
<dbReference type="AlphaFoldDB" id="A0A6A3C734"/>
<keyword evidence="1" id="KW-0378">Hydrolase</keyword>
<keyword evidence="3" id="KW-0732">Signal</keyword>
<feature type="chain" id="PRO_5025445120" description="Non-specific phospholipase C6" evidence="3">
    <location>
        <begin position="29"/>
        <end position="402"/>
    </location>
</feature>
<evidence type="ECO:0008006" key="6">
    <source>
        <dbReference type="Google" id="ProtNLM"/>
    </source>
</evidence>
<evidence type="ECO:0000256" key="3">
    <source>
        <dbReference type="SAM" id="SignalP"/>
    </source>
</evidence>
<feature type="signal peptide" evidence="3">
    <location>
        <begin position="1"/>
        <end position="28"/>
    </location>
</feature>
<protein>
    <recommendedName>
        <fullName evidence="6">Non-specific phospholipase C6</fullName>
    </recommendedName>
</protein>
<evidence type="ECO:0000313" key="4">
    <source>
        <dbReference type="EMBL" id="KAE8725070.1"/>
    </source>
</evidence>
<dbReference type="PANTHER" id="PTHR31956">
    <property type="entry name" value="NON-SPECIFIC PHOSPHOLIPASE C4-RELATED"/>
    <property type="match status" value="1"/>
</dbReference>
<dbReference type="EMBL" id="VEPZ02000431">
    <property type="protein sequence ID" value="KAE8725070.1"/>
    <property type="molecule type" value="Genomic_DNA"/>
</dbReference>
<evidence type="ECO:0000313" key="5">
    <source>
        <dbReference type="Proteomes" id="UP000436088"/>
    </source>
</evidence>
<sequence>MEQSKNNRPISFIFIFFLFLTVFSPLVAQQQSFIKTIVVLGMENRSFDHMVGWMKKSINPSINGVTGDECNPISTKNPNPQSICFSDDAEFADPDLVTRSKPSSNRCSVQPHPLPCPASSSRRSPLFDRWFSSIPGLTQPNRLFVYSATSRGSTSHVKRQLAQGNLRKLKYVFKFHQLDFKFKKDARGRDTVRDCPKFGREHQPCSFVLQVRPARSSPVNYYGLSLDQERHRQVTPARSSRTNYYVISGPNGPTPSSEFEHSSIPATIKKMFNLSSNFLTHRDAWAGTFEGVVGELTTPRTDCPETLPDVVPPRTTEAKEDAGLSEFQSEIVHLATVLIGDHFLSSFPNEMSKKVTLKEAHEYTRGAVSRFISASKEAIKLGADKSAIVDTRSSLTTRSSNP</sequence>
<dbReference type="PANTHER" id="PTHR31956:SF2">
    <property type="entry name" value="NON-SPECIFIC PHOSPHOLIPASE C6"/>
    <property type="match status" value="1"/>
</dbReference>
<gene>
    <name evidence="4" type="ORF">F3Y22_tig00009013pilonHSYRG00034</name>
</gene>
<dbReference type="InterPro" id="IPR007312">
    <property type="entry name" value="Phosphoesterase"/>
</dbReference>